<comment type="caution">
    <text evidence="1">The sequence shown here is derived from an EMBL/GenBank/DDBJ whole genome shotgun (WGS) entry which is preliminary data.</text>
</comment>
<accession>A0ACC1TC95</accession>
<reference evidence="1" key="1">
    <citation type="submission" date="2022-07" db="EMBL/GenBank/DDBJ databases">
        <title>Genome Sequence of Phlebia brevispora.</title>
        <authorList>
            <person name="Buettner E."/>
        </authorList>
    </citation>
    <scope>NUCLEOTIDE SEQUENCE</scope>
    <source>
        <strain evidence="1">MPL23</strain>
    </source>
</reference>
<name>A0ACC1TC95_9APHY</name>
<dbReference type="EMBL" id="JANHOG010000125">
    <property type="protein sequence ID" value="KAJ3557880.1"/>
    <property type="molecule type" value="Genomic_DNA"/>
</dbReference>
<proteinExistence type="predicted"/>
<dbReference type="Proteomes" id="UP001148662">
    <property type="component" value="Unassembled WGS sequence"/>
</dbReference>
<protein>
    <submittedName>
        <fullName evidence="1">Uncharacterized protein</fullName>
    </submittedName>
</protein>
<keyword evidence="2" id="KW-1185">Reference proteome</keyword>
<gene>
    <name evidence="1" type="ORF">NM688_g1230</name>
</gene>
<sequence length="87" mass="9725">MLDLHGLHATEATEVVEEFLLALEREHFYGLAYLVVGEEKHTGTQDPARGASRARLAAGVREWLHLWGYPWSERDGIICVDALTHAA</sequence>
<organism evidence="1 2">
    <name type="scientific">Phlebia brevispora</name>
    <dbReference type="NCBI Taxonomy" id="194682"/>
    <lineage>
        <taxon>Eukaryota</taxon>
        <taxon>Fungi</taxon>
        <taxon>Dikarya</taxon>
        <taxon>Basidiomycota</taxon>
        <taxon>Agaricomycotina</taxon>
        <taxon>Agaricomycetes</taxon>
        <taxon>Polyporales</taxon>
        <taxon>Meruliaceae</taxon>
        <taxon>Phlebia</taxon>
    </lineage>
</organism>
<evidence type="ECO:0000313" key="2">
    <source>
        <dbReference type="Proteomes" id="UP001148662"/>
    </source>
</evidence>
<evidence type="ECO:0000313" key="1">
    <source>
        <dbReference type="EMBL" id="KAJ3557880.1"/>
    </source>
</evidence>